<reference evidence="2 3" key="1">
    <citation type="submission" date="2018-04" db="EMBL/GenBank/DDBJ databases">
        <title>Pararhodobacter oceanense sp. nov., isolated from marine intertidal sediment.</title>
        <authorList>
            <person name="Wang X.-L."/>
            <person name="Du Z.-J."/>
        </authorList>
    </citation>
    <scope>NUCLEOTIDE SEQUENCE [LARGE SCALE GENOMIC DNA]</scope>
    <source>
        <strain evidence="2 3">AM505</strain>
    </source>
</reference>
<evidence type="ECO:0000313" key="2">
    <source>
        <dbReference type="EMBL" id="PVH28072.1"/>
    </source>
</evidence>
<protein>
    <submittedName>
        <fullName evidence="2">Uncharacterized protein</fullName>
    </submittedName>
</protein>
<dbReference type="EMBL" id="QDKM01000007">
    <property type="protein sequence ID" value="PVH28072.1"/>
    <property type="molecule type" value="Genomic_DNA"/>
</dbReference>
<name>A0A2T8HRV1_9RHOB</name>
<keyword evidence="3" id="KW-1185">Reference proteome</keyword>
<proteinExistence type="predicted"/>
<gene>
    <name evidence="2" type="ORF">DDE20_14795</name>
</gene>
<comment type="caution">
    <text evidence="2">The sequence shown here is derived from an EMBL/GenBank/DDBJ whole genome shotgun (WGS) entry which is preliminary data.</text>
</comment>
<dbReference type="AlphaFoldDB" id="A0A2T8HRV1"/>
<evidence type="ECO:0000256" key="1">
    <source>
        <dbReference type="SAM" id="MobiDB-lite"/>
    </source>
</evidence>
<accession>A0A2T8HRV1</accession>
<evidence type="ECO:0000313" key="3">
    <source>
        <dbReference type="Proteomes" id="UP000245911"/>
    </source>
</evidence>
<dbReference type="Proteomes" id="UP000245911">
    <property type="component" value="Unassembled WGS sequence"/>
</dbReference>
<feature type="region of interest" description="Disordered" evidence="1">
    <location>
        <begin position="1"/>
        <end position="42"/>
    </location>
</feature>
<organism evidence="2 3">
    <name type="scientific">Pararhodobacter oceanensis</name>
    <dbReference type="NCBI Taxonomy" id="2172121"/>
    <lineage>
        <taxon>Bacteria</taxon>
        <taxon>Pseudomonadati</taxon>
        <taxon>Pseudomonadota</taxon>
        <taxon>Alphaproteobacteria</taxon>
        <taxon>Rhodobacterales</taxon>
        <taxon>Paracoccaceae</taxon>
        <taxon>Pararhodobacter</taxon>
    </lineage>
</organism>
<sequence length="68" mass="8400">MRRLRPPTSRRLRHKLSQRQRLKRKLKPKPKPKPKPRLRNRARSLKIQWPKLRPMLPRPWIWAAIAPM</sequence>